<evidence type="ECO:0000256" key="1">
    <source>
        <dbReference type="SAM" id="Phobius"/>
    </source>
</evidence>
<dbReference type="AlphaFoldDB" id="A0AA86N8C6"/>
<dbReference type="EMBL" id="CAXDID020000205">
    <property type="protein sequence ID" value="CAL6055064.1"/>
    <property type="molecule type" value="Genomic_DNA"/>
</dbReference>
<name>A0AA86N8C6_9EUKA</name>
<proteinExistence type="predicted"/>
<comment type="caution">
    <text evidence="2">The sequence shown here is derived from an EMBL/GenBank/DDBJ whole genome shotgun (WGS) entry which is preliminary data.</text>
</comment>
<keyword evidence="1" id="KW-0472">Membrane</keyword>
<reference evidence="3 4" key="2">
    <citation type="submission" date="2024-07" db="EMBL/GenBank/DDBJ databases">
        <authorList>
            <person name="Akdeniz Z."/>
        </authorList>
    </citation>
    <scope>NUCLEOTIDE SEQUENCE [LARGE SCALE GENOMIC DNA]</scope>
</reference>
<dbReference type="EMBL" id="CATOUU010000056">
    <property type="protein sequence ID" value="CAI9914675.1"/>
    <property type="molecule type" value="Genomic_DNA"/>
</dbReference>
<reference evidence="2" key="1">
    <citation type="submission" date="2023-06" db="EMBL/GenBank/DDBJ databases">
        <authorList>
            <person name="Kurt Z."/>
        </authorList>
    </citation>
    <scope>NUCLEOTIDE SEQUENCE</scope>
</reference>
<evidence type="ECO:0000313" key="3">
    <source>
        <dbReference type="EMBL" id="CAL6055064.1"/>
    </source>
</evidence>
<sequence length="234" mass="26814">MSHNYKSDCLSQCTKGYCESTYFYQQIMFNCVANDYNIYNTNDSCNNNCYDGYCSSSYNYVHDSTEYECIEYTHSNSGVFALFLLLIPAFVILIFIIICCCSKKRRMANMQKRVAVVQKQQIAAQNAVNQNQERAQIVQPQIQPTQINQNVTGVAPQGQLVTLPNGQVGIFIPLTQPQQSQVRQAQTQQPAPQFYQPQPIYQQQIYQQQRMVQQAPQTVPYTMLQMPIMPAINQ</sequence>
<gene>
    <name evidence="2" type="ORF">HINF_LOCUS2320</name>
    <name evidence="3" type="ORF">HINF_LOCUS46362</name>
</gene>
<dbReference type="Proteomes" id="UP001642409">
    <property type="component" value="Unassembled WGS sequence"/>
</dbReference>
<evidence type="ECO:0000313" key="4">
    <source>
        <dbReference type="Proteomes" id="UP001642409"/>
    </source>
</evidence>
<accession>A0AA86N8C6</accession>
<keyword evidence="4" id="KW-1185">Reference proteome</keyword>
<evidence type="ECO:0000313" key="2">
    <source>
        <dbReference type="EMBL" id="CAI9914675.1"/>
    </source>
</evidence>
<keyword evidence="1" id="KW-0812">Transmembrane</keyword>
<protein>
    <submittedName>
        <fullName evidence="3">Hypothetical_protein</fullName>
    </submittedName>
</protein>
<keyword evidence="1" id="KW-1133">Transmembrane helix</keyword>
<organism evidence="2">
    <name type="scientific">Hexamita inflata</name>
    <dbReference type="NCBI Taxonomy" id="28002"/>
    <lineage>
        <taxon>Eukaryota</taxon>
        <taxon>Metamonada</taxon>
        <taxon>Diplomonadida</taxon>
        <taxon>Hexamitidae</taxon>
        <taxon>Hexamitinae</taxon>
        <taxon>Hexamita</taxon>
    </lineage>
</organism>
<feature type="transmembrane region" description="Helical" evidence="1">
    <location>
        <begin position="80"/>
        <end position="102"/>
    </location>
</feature>